<dbReference type="PANTHER" id="PTHR11409">
    <property type="entry name" value="ADENOSINE DEAMINASE"/>
    <property type="match status" value="1"/>
</dbReference>
<dbReference type="InterPro" id="IPR006330">
    <property type="entry name" value="Ado/ade_deaminase"/>
</dbReference>
<accession>A0A4R3L967</accession>
<dbReference type="GO" id="GO:0006154">
    <property type="term" value="P:adenosine catabolic process"/>
    <property type="evidence" value="ECO:0007669"/>
    <property type="project" value="TreeGrafter"/>
</dbReference>
<dbReference type="GO" id="GO:0005829">
    <property type="term" value="C:cytosol"/>
    <property type="evidence" value="ECO:0007669"/>
    <property type="project" value="TreeGrafter"/>
</dbReference>
<dbReference type="InterPro" id="IPR001365">
    <property type="entry name" value="A_deaminase_dom"/>
</dbReference>
<evidence type="ECO:0000256" key="4">
    <source>
        <dbReference type="ARBA" id="ARBA00022723"/>
    </source>
</evidence>
<dbReference type="Gene3D" id="3.20.20.140">
    <property type="entry name" value="Metal-dependent hydrolases"/>
    <property type="match status" value="1"/>
</dbReference>
<dbReference type="GO" id="GO:0004000">
    <property type="term" value="F:adenosine deaminase activity"/>
    <property type="evidence" value="ECO:0007669"/>
    <property type="project" value="UniProtKB-ARBA"/>
</dbReference>
<evidence type="ECO:0000313" key="12">
    <source>
        <dbReference type="Proteomes" id="UP000315577"/>
    </source>
</evidence>
<evidence type="ECO:0000259" key="7">
    <source>
        <dbReference type="Pfam" id="PF00962"/>
    </source>
</evidence>
<keyword evidence="12" id="KW-1185">Reference proteome</keyword>
<evidence type="ECO:0000313" key="10">
    <source>
        <dbReference type="EMBL" id="TSE23564.1"/>
    </source>
</evidence>
<organism evidence="9 11">
    <name type="scientific">Tepidimonas ignava</name>
    <dbReference type="NCBI Taxonomy" id="114249"/>
    <lineage>
        <taxon>Bacteria</taxon>
        <taxon>Pseudomonadati</taxon>
        <taxon>Pseudomonadota</taxon>
        <taxon>Betaproteobacteria</taxon>
        <taxon>Burkholderiales</taxon>
        <taxon>Tepidimonas</taxon>
    </lineage>
</organism>
<dbReference type="EMBL" id="SMAH01000012">
    <property type="protein sequence ID" value="TCS96219.1"/>
    <property type="molecule type" value="Genomic_DNA"/>
</dbReference>
<dbReference type="AlphaFoldDB" id="A0A4R3L967"/>
<dbReference type="InterPro" id="IPR019092">
    <property type="entry name" value="SSO2081-like_dom"/>
</dbReference>
<feature type="domain" description="CRISPR system ring nuclease SSO2081-like" evidence="8">
    <location>
        <begin position="58"/>
        <end position="173"/>
    </location>
</feature>
<evidence type="ECO:0000256" key="6">
    <source>
        <dbReference type="ARBA" id="ARBA00022833"/>
    </source>
</evidence>
<evidence type="ECO:0000256" key="1">
    <source>
        <dbReference type="ARBA" id="ARBA00001947"/>
    </source>
</evidence>
<evidence type="ECO:0000313" key="11">
    <source>
        <dbReference type="Proteomes" id="UP000295536"/>
    </source>
</evidence>
<dbReference type="Pfam" id="PF00962">
    <property type="entry name" value="A_deaminase"/>
    <property type="match status" value="1"/>
</dbReference>
<keyword evidence="4" id="KW-0479">Metal-binding</keyword>
<dbReference type="GO" id="GO:0046103">
    <property type="term" value="P:inosine biosynthetic process"/>
    <property type="evidence" value="ECO:0007669"/>
    <property type="project" value="TreeGrafter"/>
</dbReference>
<dbReference type="Proteomes" id="UP000295536">
    <property type="component" value="Unassembled WGS sequence"/>
</dbReference>
<comment type="similarity">
    <text evidence="2">Belongs to the metallo-dependent hydrolases superfamily. Adenosine and AMP deaminases family.</text>
</comment>
<feature type="domain" description="Adenosine deaminase" evidence="7">
    <location>
        <begin position="444"/>
        <end position="722"/>
    </location>
</feature>
<keyword evidence="5 10" id="KW-0378">Hydrolase</keyword>
<reference evidence="9 11" key="1">
    <citation type="submission" date="2019-03" db="EMBL/GenBank/DDBJ databases">
        <title>Genomic Encyclopedia of Type Strains, Phase IV (KMG-IV): sequencing the most valuable type-strain genomes for metagenomic binning, comparative biology and taxonomic classification.</title>
        <authorList>
            <person name="Goeker M."/>
        </authorList>
    </citation>
    <scope>NUCLEOTIDE SEQUENCE [LARGE SCALE GENOMIC DNA]</scope>
    <source>
        <strain evidence="9 11">DSM 12034</strain>
    </source>
</reference>
<name>A0A4R3L967_9BURK</name>
<evidence type="ECO:0000256" key="2">
    <source>
        <dbReference type="ARBA" id="ARBA00006676"/>
    </source>
</evidence>
<sequence>MAEATQHPRHILVASLGASWAVVPEVLGWLAPGWVDLYALHPQRAALQEHHQRQGLAEPHEVWVLTTGGGSARKSVDQLCQWWQVLTERLPEPERPLLQIWAAADTDALATAEECRCWREMALRAVLAAHERADGGQVMISLAGGRKTMSADLQDAAHAFGAQALLHVVADDVALRQRGWLDAPYTEWLQPLPADVAAALSPIVVSAAAGEPAVRMGSEGASLAAADFPLPLKAGHDIVQNTWQPDGRWLHDAIERRRQEAQRLLIGQALAMARQDPYEPWPVLLRLDPARIDRLRQPLLACSDDPLAHPGRWPLADLHRHLGGSLPLDQQREVAACVLHVTDAGTRALAQHALQHAWPSWVGDGSARAAGDWPQRLRDAAAALAQATGLPREHARAVIVSLVLTERSPESLARLLWADTEPRIALKRRHPLGFAAYERPGELSGSALLGHPAAIEPYARAVVRQALDEGLLYVEWRASPHKYWPHDPVGWVQAFERALRDAGATTTRFNGSGCLRAGLIWIVDRRQRDQSAHVVRAAVRASERLPDFMLGLDLAGDEGTTQPEALARDFEPALQACLRITIHAGEGESADRIWQAAYHLHADRIGHGLTLIDHPPLAQRFRDRGIALELCPTSNREVVGFKDPAVPATAELDDYPLDRMLGMGLPLTLNTDNPAISRTTLADEYRLAARVTPNLTAWTALALLRTAYQSAFVSAQERLDLQRAAAQRLMDVAMCPTATPTIR</sequence>
<reference evidence="10 12" key="2">
    <citation type="submission" date="2019-07" db="EMBL/GenBank/DDBJ databases">
        <title>Tepidimonas ignava SPS-1037 draft genome.</title>
        <authorList>
            <person name="Da Costa M.S."/>
            <person name="Froufe H.J.C."/>
            <person name="Egas C."/>
            <person name="Albuquerque L."/>
        </authorList>
    </citation>
    <scope>NUCLEOTIDE SEQUENCE [LARGE SCALE GENOMIC DNA]</scope>
    <source>
        <strain evidence="10 12">SPS-1037</strain>
    </source>
</reference>
<dbReference type="Proteomes" id="UP000315577">
    <property type="component" value="Unassembled WGS sequence"/>
</dbReference>
<dbReference type="EMBL" id="VJNC01000002">
    <property type="protein sequence ID" value="TSE23564.1"/>
    <property type="molecule type" value="Genomic_DNA"/>
</dbReference>
<comment type="cofactor">
    <cofactor evidence="1">
        <name>Zn(2+)</name>
        <dbReference type="ChEBI" id="CHEBI:29105"/>
    </cofactor>
</comment>
<dbReference type="InterPro" id="IPR032466">
    <property type="entry name" value="Metal_Hydrolase"/>
</dbReference>
<proteinExistence type="inferred from homology"/>
<comment type="caution">
    <text evidence="9">The sequence shown here is derived from an EMBL/GenBank/DDBJ whole genome shotgun (WGS) entry which is preliminary data.</text>
</comment>
<evidence type="ECO:0000256" key="5">
    <source>
        <dbReference type="ARBA" id="ARBA00022801"/>
    </source>
</evidence>
<dbReference type="GO" id="GO:0043103">
    <property type="term" value="P:hypoxanthine salvage"/>
    <property type="evidence" value="ECO:0007669"/>
    <property type="project" value="TreeGrafter"/>
</dbReference>
<gene>
    <name evidence="9" type="ORF">EDC36_1128</name>
    <name evidence="10" type="ORF">Tigna_00258</name>
</gene>
<dbReference type="SUPFAM" id="SSF51556">
    <property type="entry name" value="Metallo-dependent hydrolases"/>
    <property type="match status" value="1"/>
</dbReference>
<evidence type="ECO:0000259" key="8">
    <source>
        <dbReference type="Pfam" id="PF09623"/>
    </source>
</evidence>
<dbReference type="RefSeq" id="WP_132963049.1">
    <property type="nucleotide sequence ID" value="NZ_SMAH01000012.1"/>
</dbReference>
<evidence type="ECO:0000313" key="9">
    <source>
        <dbReference type="EMBL" id="TCS96219.1"/>
    </source>
</evidence>
<dbReference type="Pfam" id="PF09623">
    <property type="entry name" value="Cas_NE0113"/>
    <property type="match status" value="1"/>
</dbReference>
<dbReference type="GO" id="GO:0046872">
    <property type="term" value="F:metal ion binding"/>
    <property type="evidence" value="ECO:0007669"/>
    <property type="project" value="UniProtKB-KW"/>
</dbReference>
<keyword evidence="6" id="KW-0862">Zinc</keyword>
<dbReference type="PANTHER" id="PTHR11409:SF43">
    <property type="entry name" value="ADENOSINE DEAMINASE"/>
    <property type="match status" value="1"/>
</dbReference>
<evidence type="ECO:0000256" key="3">
    <source>
        <dbReference type="ARBA" id="ARBA00012784"/>
    </source>
</evidence>
<dbReference type="EC" id="3.5.4.4" evidence="3"/>
<dbReference type="OrthoDB" id="105475at2"/>
<protein>
    <recommendedName>
        <fullName evidence="3">adenosine deaminase</fullName>
        <ecNumber evidence="3">3.5.4.4</ecNumber>
    </recommendedName>
</protein>